<protein>
    <submittedName>
        <fullName evidence="1">Uncharacterized protein</fullName>
    </submittedName>
</protein>
<dbReference type="AlphaFoldDB" id="W9Z7W2"/>
<dbReference type="OrthoDB" id="5012391at2759"/>
<evidence type="ECO:0000313" key="1">
    <source>
        <dbReference type="EMBL" id="EXK24348.1"/>
    </source>
</evidence>
<dbReference type="Proteomes" id="UP000030703">
    <property type="component" value="Unassembled WGS sequence"/>
</dbReference>
<accession>W9Z7W2</accession>
<organism evidence="1">
    <name type="scientific">Fusarium oxysporum f. sp. melonis 26406</name>
    <dbReference type="NCBI Taxonomy" id="1089452"/>
    <lineage>
        <taxon>Eukaryota</taxon>
        <taxon>Fungi</taxon>
        <taxon>Dikarya</taxon>
        <taxon>Ascomycota</taxon>
        <taxon>Pezizomycotina</taxon>
        <taxon>Sordariomycetes</taxon>
        <taxon>Hypocreomycetidae</taxon>
        <taxon>Hypocreales</taxon>
        <taxon>Nectriaceae</taxon>
        <taxon>Fusarium</taxon>
        <taxon>Fusarium oxysporum species complex</taxon>
    </lineage>
</organism>
<dbReference type="EMBL" id="JH659500">
    <property type="protein sequence ID" value="EXK24348.1"/>
    <property type="molecule type" value="Genomic_DNA"/>
</dbReference>
<dbReference type="VEuPathDB" id="FungiDB:FOMG_18919"/>
<name>W9Z7W2_FUSOX</name>
<dbReference type="HOGENOM" id="CLU_078013_0_0_1"/>
<sequence length="310" mass="35558">MLGEAMRHTREGSVTAREWIDAITNQMAEAGIDWVPGYHCRRLTSRRVIQLDNGQRHERPVIVLTGPPNSPKREAKAAKLRLIIMAADGEPAMKTSRKRRIDVGCNLPFRKVPQMIQEGFGKLEKNYTKTDPMAVRHINRAKSCLIKCLGDPLCGMMLLLALTFGACTVTPHIDERGTEFYPTAKRKDLDMLAGTMIIRMLWFTRKEEFPWEDTEEKVLSVRKMTQKIANRGFNNRGLLKLGWVEYNSMTGTRRRTPRTTELKLKSIEELYDDRKRLVSAMNNAEKFISLVFGSDDEVWVARCSSIIQDR</sequence>
<proteinExistence type="predicted"/>
<reference evidence="1" key="2">
    <citation type="submission" date="2012-05" db="EMBL/GenBank/DDBJ databases">
        <title>Annotation of the Genome Sequence of Fusarium oxysporum f. sp. melonis 26406.</title>
        <authorList>
            <consortium name="The Broad Institute Genomics Platform"/>
            <person name="Ma L.-J."/>
            <person name="Corby-Kistler H."/>
            <person name="Broz K."/>
            <person name="Gale L.R."/>
            <person name="Jonkers W."/>
            <person name="O'Donnell K."/>
            <person name="Ploetz R."/>
            <person name="Steinberg C."/>
            <person name="Schwartz D.C."/>
            <person name="VanEtten H."/>
            <person name="Zhou S."/>
            <person name="Young S.K."/>
            <person name="Zeng Q."/>
            <person name="Gargeya S."/>
            <person name="Fitzgerald M."/>
            <person name="Abouelleil A."/>
            <person name="Alvarado L."/>
            <person name="Chapman S.B."/>
            <person name="Gainer-Dewar J."/>
            <person name="Goldberg J."/>
            <person name="Griggs A."/>
            <person name="Gujja S."/>
            <person name="Hansen M."/>
            <person name="Howarth C."/>
            <person name="Imamovic A."/>
            <person name="Ireland A."/>
            <person name="Larimer J."/>
            <person name="McCowan C."/>
            <person name="Murphy C."/>
            <person name="Pearson M."/>
            <person name="Poon T.W."/>
            <person name="Priest M."/>
            <person name="Roberts A."/>
            <person name="Saif S."/>
            <person name="Shea T."/>
            <person name="Sykes S."/>
            <person name="Wortman J."/>
            <person name="Nusbaum C."/>
            <person name="Birren B."/>
        </authorList>
    </citation>
    <scope>NUCLEOTIDE SEQUENCE</scope>
    <source>
        <strain evidence="1">26406</strain>
    </source>
</reference>
<reference evidence="1" key="1">
    <citation type="submission" date="2012-04" db="EMBL/GenBank/DDBJ databases">
        <title>The Genome Sequence of Fusarium oxysporum melonis.</title>
        <authorList>
            <consortium name="The Broad Institute Genome Sequencing Platform"/>
            <person name="Ma L.-J."/>
            <person name="Gale L.R."/>
            <person name="Schwartz D.C."/>
            <person name="Zhou S."/>
            <person name="Corby-Kistler H."/>
            <person name="Young S.K."/>
            <person name="Zeng Q."/>
            <person name="Gargeya S."/>
            <person name="Fitzgerald M."/>
            <person name="Haas B."/>
            <person name="Abouelleil A."/>
            <person name="Alvarado L."/>
            <person name="Arachchi H.M."/>
            <person name="Berlin A."/>
            <person name="Brown A."/>
            <person name="Chapman S.B."/>
            <person name="Chen Z."/>
            <person name="Dunbar C."/>
            <person name="Freedman E."/>
            <person name="Gearin G."/>
            <person name="Goldberg J."/>
            <person name="Griggs A."/>
            <person name="Gujja S."/>
            <person name="Heiman D."/>
            <person name="Howarth C."/>
            <person name="Larson L."/>
            <person name="Lui A."/>
            <person name="MacDonald P.J.P."/>
            <person name="Montmayeur A."/>
            <person name="Murphy C."/>
            <person name="Neiman D."/>
            <person name="Pearson M."/>
            <person name="Priest M."/>
            <person name="Roberts A."/>
            <person name="Saif S."/>
            <person name="Shea T."/>
            <person name="Shenoy N."/>
            <person name="Sisk P."/>
            <person name="Stolte C."/>
            <person name="Sykes S."/>
            <person name="Wortman J."/>
            <person name="Nusbaum C."/>
            <person name="Birren B."/>
        </authorList>
    </citation>
    <scope>NUCLEOTIDE SEQUENCE</scope>
    <source>
        <strain evidence="1">26406</strain>
    </source>
</reference>
<gene>
    <name evidence="1" type="ORF">FOMG_18919</name>
</gene>